<dbReference type="EMBL" id="OBDY01000018">
    <property type="protein sequence ID" value="SNY57384.1"/>
    <property type="molecule type" value="Genomic_DNA"/>
</dbReference>
<gene>
    <name evidence="1" type="ORF">SAMN05421748_118106</name>
</gene>
<evidence type="ECO:0008006" key="3">
    <source>
        <dbReference type="Google" id="ProtNLM"/>
    </source>
</evidence>
<proteinExistence type="predicted"/>
<organism evidence="1 2">
    <name type="scientific">Paractinoplanes atraurantiacus</name>
    <dbReference type="NCBI Taxonomy" id="1036182"/>
    <lineage>
        <taxon>Bacteria</taxon>
        <taxon>Bacillati</taxon>
        <taxon>Actinomycetota</taxon>
        <taxon>Actinomycetes</taxon>
        <taxon>Micromonosporales</taxon>
        <taxon>Micromonosporaceae</taxon>
        <taxon>Paractinoplanes</taxon>
    </lineage>
</organism>
<dbReference type="InterPro" id="IPR011989">
    <property type="entry name" value="ARM-like"/>
</dbReference>
<dbReference type="RefSeq" id="WP_097325040.1">
    <property type="nucleotide sequence ID" value="NZ_OBDY01000018.1"/>
</dbReference>
<dbReference type="Proteomes" id="UP000219612">
    <property type="component" value="Unassembled WGS sequence"/>
</dbReference>
<protein>
    <recommendedName>
        <fullName evidence="3">HEAT repeat-containing protein</fullName>
    </recommendedName>
</protein>
<reference evidence="1 2" key="1">
    <citation type="submission" date="2017-09" db="EMBL/GenBank/DDBJ databases">
        <authorList>
            <person name="Ehlers B."/>
            <person name="Leendertz F.H."/>
        </authorList>
    </citation>
    <scope>NUCLEOTIDE SEQUENCE [LARGE SCALE GENOMIC DNA]</scope>
    <source>
        <strain evidence="1 2">CGMCC 4.6857</strain>
    </source>
</reference>
<dbReference type="SUPFAM" id="SSF48371">
    <property type="entry name" value="ARM repeat"/>
    <property type="match status" value="1"/>
</dbReference>
<evidence type="ECO:0000313" key="2">
    <source>
        <dbReference type="Proteomes" id="UP000219612"/>
    </source>
</evidence>
<evidence type="ECO:0000313" key="1">
    <source>
        <dbReference type="EMBL" id="SNY57384.1"/>
    </source>
</evidence>
<dbReference type="Gene3D" id="1.25.10.10">
    <property type="entry name" value="Leucine-rich Repeat Variant"/>
    <property type="match status" value="1"/>
</dbReference>
<dbReference type="OrthoDB" id="3374146at2"/>
<keyword evidence="2" id="KW-1185">Reference proteome</keyword>
<sequence>MTDTSPSALASDEILRRAARRGGEALDELLPALADRRVEVTELVRRPRLLADLDARCRSYLRESVIAPESYFLDRPSPLTAALATMSRDGHIRESAVVALADASETSLFPFLVLRCGDWVRQVREAARAAVARILDADLARHLPAVLPMAAYTASRRRGGWAMTHLREALAGRFDELGRALVRSRNQRERRLAYEIGADLGRWSHDDLVHFAVHAKDPIIRLRSVDAVSATADVATLRLLVRSRFSGVRASALVGLARLGLDDEVTALMDDPAPIVRAYARSRATDPLAHYRAAVSTGPVPATVAGLGEVGRYADEALLVPLLRHGEPRVRAAAVKALAAIDCLRAADVGPLTRDSSAVVAKAARKALQSRGIPYDAAPPVAP</sequence>
<dbReference type="AlphaFoldDB" id="A0A285JAT0"/>
<dbReference type="InterPro" id="IPR016024">
    <property type="entry name" value="ARM-type_fold"/>
</dbReference>
<name>A0A285JAT0_9ACTN</name>
<accession>A0A285JAT0</accession>